<dbReference type="Pfam" id="PF00462">
    <property type="entry name" value="Glutaredoxin"/>
    <property type="match status" value="1"/>
</dbReference>
<name>A0A1F6CHU3_9BACT</name>
<sequence length="80" mass="8996">MDKQVTIYSTPTCHFCQMSKDFLKEKGITYTEFDVAHDLEKRQEMIQKSGQMGVPVILVGDELIVGFDKEKLVSTLGVVA</sequence>
<protein>
    <submittedName>
        <fullName evidence="2">NrdH-redoxin</fullName>
    </submittedName>
</protein>
<dbReference type="Proteomes" id="UP000178815">
    <property type="component" value="Unassembled WGS sequence"/>
</dbReference>
<dbReference type="InterPro" id="IPR002109">
    <property type="entry name" value="Glutaredoxin"/>
</dbReference>
<evidence type="ECO:0000259" key="1">
    <source>
        <dbReference type="Pfam" id="PF00462"/>
    </source>
</evidence>
<reference evidence="2 3" key="1">
    <citation type="journal article" date="2016" name="Nat. Commun.">
        <title>Thousands of microbial genomes shed light on interconnected biogeochemical processes in an aquifer system.</title>
        <authorList>
            <person name="Anantharaman K."/>
            <person name="Brown C.T."/>
            <person name="Hug L.A."/>
            <person name="Sharon I."/>
            <person name="Castelle C.J."/>
            <person name="Probst A.J."/>
            <person name="Thomas B.C."/>
            <person name="Singh A."/>
            <person name="Wilkins M.J."/>
            <person name="Karaoz U."/>
            <person name="Brodie E.L."/>
            <person name="Williams K.H."/>
            <person name="Hubbard S.S."/>
            <person name="Banfield J.F."/>
        </authorList>
    </citation>
    <scope>NUCLEOTIDE SEQUENCE [LARGE SCALE GENOMIC DNA]</scope>
</reference>
<proteinExistence type="predicted"/>
<gene>
    <name evidence="2" type="ORF">A2678_03565</name>
</gene>
<comment type="caution">
    <text evidence="2">The sequence shown here is derived from an EMBL/GenBank/DDBJ whole genome shotgun (WGS) entry which is preliminary data.</text>
</comment>
<dbReference type="SUPFAM" id="SSF52833">
    <property type="entry name" value="Thioredoxin-like"/>
    <property type="match status" value="1"/>
</dbReference>
<dbReference type="InterPro" id="IPR036249">
    <property type="entry name" value="Thioredoxin-like_sf"/>
</dbReference>
<dbReference type="STRING" id="1798481.A2678_03565"/>
<evidence type="ECO:0000313" key="3">
    <source>
        <dbReference type="Proteomes" id="UP000178815"/>
    </source>
</evidence>
<evidence type="ECO:0000313" key="2">
    <source>
        <dbReference type="EMBL" id="OGG48540.1"/>
    </source>
</evidence>
<dbReference type="PANTHER" id="PTHR34386:SF1">
    <property type="entry name" value="GLUTAREDOXIN-LIKE PROTEIN NRDH"/>
    <property type="match status" value="1"/>
</dbReference>
<dbReference type="GO" id="GO:0009055">
    <property type="term" value="F:electron transfer activity"/>
    <property type="evidence" value="ECO:0007669"/>
    <property type="project" value="TreeGrafter"/>
</dbReference>
<dbReference type="GO" id="GO:0045454">
    <property type="term" value="P:cell redox homeostasis"/>
    <property type="evidence" value="ECO:0007669"/>
    <property type="project" value="TreeGrafter"/>
</dbReference>
<feature type="domain" description="Glutaredoxin" evidence="1">
    <location>
        <begin position="5"/>
        <end position="64"/>
    </location>
</feature>
<accession>A0A1F6CHU3</accession>
<dbReference type="PROSITE" id="PS51354">
    <property type="entry name" value="GLUTAREDOXIN_2"/>
    <property type="match status" value="1"/>
</dbReference>
<dbReference type="AlphaFoldDB" id="A0A1F6CHU3"/>
<dbReference type="EMBL" id="MFKU01000011">
    <property type="protein sequence ID" value="OGG48540.1"/>
    <property type="molecule type" value="Genomic_DNA"/>
</dbReference>
<organism evidence="2 3">
    <name type="scientific">Candidatus Kaiserbacteria bacterium RIFCSPHIGHO2_01_FULL_53_31</name>
    <dbReference type="NCBI Taxonomy" id="1798481"/>
    <lineage>
        <taxon>Bacteria</taxon>
        <taxon>Candidatus Kaiseribacteriota</taxon>
    </lineage>
</organism>
<dbReference type="InterPro" id="IPR051548">
    <property type="entry name" value="Grx-like_ET"/>
</dbReference>
<dbReference type="Gene3D" id="3.40.30.10">
    <property type="entry name" value="Glutaredoxin"/>
    <property type="match status" value="1"/>
</dbReference>
<dbReference type="PANTHER" id="PTHR34386">
    <property type="entry name" value="GLUTAREDOXIN"/>
    <property type="match status" value="1"/>
</dbReference>
<dbReference type="CDD" id="cd02976">
    <property type="entry name" value="NrdH"/>
    <property type="match status" value="1"/>
</dbReference>